<comment type="caution">
    <text evidence="2">The sequence shown here is derived from an EMBL/GenBank/DDBJ whole genome shotgun (WGS) entry which is preliminary data.</text>
</comment>
<evidence type="ECO:0000256" key="1">
    <source>
        <dbReference type="SAM" id="Phobius"/>
    </source>
</evidence>
<keyword evidence="1" id="KW-1133">Transmembrane helix</keyword>
<protein>
    <submittedName>
        <fullName evidence="2">Uncharacterized protein</fullName>
    </submittedName>
</protein>
<sequence>MRPIDVALRYEVLKLPPQRPELQGISMFQHHYVQCQTSRLVPLTHHAVQVALSAAADFLQSLIDSYDEYWGTVGVPANLTDLYSQMSVCWAFTDVISGKERRPTEAACQAMLQLMRRFQPKLRSFEWPDAQDFPHVTRRWPDEKQLRRQYLVFWTILHRRSHLHHDWLHVQRCKVSFVSPPSFLMHVLSVCWHGAASGNTLDCLSDLVWRFLARDDASFHVEATSLGPCSCNMSGILRPGHFCEVLRPRCIQGRAVYVLSVEGHANAEAIAATVMLDKSYHLYTSSKVGKTTHAWHIAFLLCLCVSTQSASSSCERIGSFLHNLEEGESRISAARIADRLRLKVAGVEAIGGERDELLVSNIVETISSSKSPLIQKSAMAKRRKKGQDATGSLSLVHRLAKSNEKAETSMIPSASLHREPGVIEDSLDFLYRNYKSELHSHRDTTLCASELCQVIWAKKISRGQEHVGDPGASVVKSGGRPPKTIQRGIDIPLSELSTAITSGWRPQDPARQAEIVTALRAGNMGHHIMREPQVVASCINQKYLLDIAATGLIYLASLSFVIYLLWR</sequence>
<evidence type="ECO:0000313" key="3">
    <source>
        <dbReference type="Proteomes" id="UP000186817"/>
    </source>
</evidence>
<dbReference type="Proteomes" id="UP000186817">
    <property type="component" value="Unassembled WGS sequence"/>
</dbReference>
<evidence type="ECO:0000313" key="2">
    <source>
        <dbReference type="EMBL" id="OLQ04571.1"/>
    </source>
</evidence>
<accession>A0A1Q9EAY7</accession>
<name>A0A1Q9EAY7_SYMMI</name>
<keyword evidence="1" id="KW-0472">Membrane</keyword>
<gene>
    <name evidence="2" type="ORF">AK812_SmicGene12336</name>
</gene>
<keyword evidence="1" id="KW-0812">Transmembrane</keyword>
<organism evidence="2 3">
    <name type="scientific">Symbiodinium microadriaticum</name>
    <name type="common">Dinoflagellate</name>
    <name type="synonym">Zooxanthella microadriatica</name>
    <dbReference type="NCBI Taxonomy" id="2951"/>
    <lineage>
        <taxon>Eukaryota</taxon>
        <taxon>Sar</taxon>
        <taxon>Alveolata</taxon>
        <taxon>Dinophyceae</taxon>
        <taxon>Suessiales</taxon>
        <taxon>Symbiodiniaceae</taxon>
        <taxon>Symbiodinium</taxon>
    </lineage>
</organism>
<keyword evidence="3" id="KW-1185">Reference proteome</keyword>
<dbReference type="AlphaFoldDB" id="A0A1Q9EAY7"/>
<reference evidence="2 3" key="1">
    <citation type="submission" date="2016-02" db="EMBL/GenBank/DDBJ databases">
        <title>Genome analysis of coral dinoflagellate symbionts highlights evolutionary adaptations to a symbiotic lifestyle.</title>
        <authorList>
            <person name="Aranda M."/>
            <person name="Li Y."/>
            <person name="Liew Y.J."/>
            <person name="Baumgarten S."/>
            <person name="Simakov O."/>
            <person name="Wilson M."/>
            <person name="Piel J."/>
            <person name="Ashoor H."/>
            <person name="Bougouffa S."/>
            <person name="Bajic V.B."/>
            <person name="Ryu T."/>
            <person name="Ravasi T."/>
            <person name="Bayer T."/>
            <person name="Micklem G."/>
            <person name="Kim H."/>
            <person name="Bhak J."/>
            <person name="Lajeunesse T.C."/>
            <person name="Voolstra C.R."/>
        </authorList>
    </citation>
    <scope>NUCLEOTIDE SEQUENCE [LARGE SCALE GENOMIC DNA]</scope>
    <source>
        <strain evidence="2 3">CCMP2467</strain>
    </source>
</reference>
<dbReference type="OrthoDB" id="423095at2759"/>
<dbReference type="EMBL" id="LSRX01000207">
    <property type="protein sequence ID" value="OLQ04571.1"/>
    <property type="molecule type" value="Genomic_DNA"/>
</dbReference>
<proteinExistence type="predicted"/>
<feature type="transmembrane region" description="Helical" evidence="1">
    <location>
        <begin position="543"/>
        <end position="566"/>
    </location>
</feature>